<dbReference type="SUPFAM" id="SSF50939">
    <property type="entry name" value="Sialidases"/>
    <property type="match status" value="1"/>
</dbReference>
<dbReference type="CDD" id="cd00241">
    <property type="entry name" value="DOMON_like"/>
    <property type="match status" value="1"/>
</dbReference>
<dbReference type="PANTHER" id="PTHR38792">
    <property type="entry name" value="BNR/ASP-BOX REPEAT DOMAIN PROTEIN (AFU_ORTHOLOGUE AFUA_7G06430)-RELATED"/>
    <property type="match status" value="1"/>
</dbReference>
<evidence type="ECO:0000256" key="1">
    <source>
        <dbReference type="SAM" id="MobiDB-lite"/>
    </source>
</evidence>
<evidence type="ECO:0000256" key="2">
    <source>
        <dbReference type="SAM" id="SignalP"/>
    </source>
</evidence>
<keyword evidence="4" id="KW-1185">Reference proteome</keyword>
<name>A0A840D5V6_9BACE</name>
<dbReference type="Proteomes" id="UP000560658">
    <property type="component" value="Unassembled WGS sequence"/>
</dbReference>
<protein>
    <recommendedName>
        <fullName evidence="5">BNR repeat-like domain-containing protein</fullName>
    </recommendedName>
</protein>
<reference evidence="3" key="1">
    <citation type="submission" date="2020-08" db="EMBL/GenBank/DDBJ databases">
        <title>Genomic Encyclopedia of Type Strains, Phase IV (KMG-IV): sequencing the most valuable type-strain genomes for metagenomic binning, comparative biology and taxonomic classification.</title>
        <authorList>
            <person name="Goeker M."/>
        </authorList>
    </citation>
    <scope>NUCLEOTIDE SEQUENCE [LARGE SCALE GENOMIC DNA]</scope>
    <source>
        <strain evidence="3">DSM 105720</strain>
    </source>
</reference>
<organism evidence="3 4">
    <name type="scientific">Bacteroides reticulotermitis</name>
    <dbReference type="NCBI Taxonomy" id="1133319"/>
    <lineage>
        <taxon>Bacteria</taxon>
        <taxon>Pseudomonadati</taxon>
        <taxon>Bacteroidota</taxon>
        <taxon>Bacteroidia</taxon>
        <taxon>Bacteroidales</taxon>
        <taxon>Bacteroidaceae</taxon>
        <taxon>Bacteroides</taxon>
    </lineage>
</organism>
<dbReference type="EMBL" id="JACIER010000030">
    <property type="protein sequence ID" value="MBB4046361.1"/>
    <property type="molecule type" value="Genomic_DNA"/>
</dbReference>
<evidence type="ECO:0008006" key="5">
    <source>
        <dbReference type="Google" id="ProtNLM"/>
    </source>
</evidence>
<dbReference type="SUPFAM" id="SSF49344">
    <property type="entry name" value="CBD9-like"/>
    <property type="match status" value="1"/>
</dbReference>
<dbReference type="InterPro" id="IPR036278">
    <property type="entry name" value="Sialidase_sf"/>
</dbReference>
<feature type="compositionally biased region" description="Basic and acidic residues" evidence="1">
    <location>
        <begin position="29"/>
        <end position="46"/>
    </location>
</feature>
<dbReference type="PROSITE" id="PS51257">
    <property type="entry name" value="PROKAR_LIPOPROTEIN"/>
    <property type="match status" value="1"/>
</dbReference>
<evidence type="ECO:0000313" key="4">
    <source>
        <dbReference type="Proteomes" id="UP000560658"/>
    </source>
</evidence>
<feature type="signal peptide" evidence="2">
    <location>
        <begin position="1"/>
        <end position="22"/>
    </location>
</feature>
<proteinExistence type="predicted"/>
<feature type="chain" id="PRO_5032687029" description="BNR repeat-like domain-containing protein" evidence="2">
    <location>
        <begin position="23"/>
        <end position="608"/>
    </location>
</feature>
<dbReference type="Gene3D" id="2.60.40.1190">
    <property type="match status" value="1"/>
</dbReference>
<dbReference type="AlphaFoldDB" id="A0A840D5V6"/>
<dbReference type="RefSeq" id="WP_183209603.1">
    <property type="nucleotide sequence ID" value="NZ_JACIER010000030.1"/>
</dbReference>
<comment type="caution">
    <text evidence="3">The sequence shown here is derived from an EMBL/GenBank/DDBJ whole genome shotgun (WGS) entry which is preliminary data.</text>
</comment>
<accession>A0A840D5V6</accession>
<gene>
    <name evidence="3" type="ORF">GGR06_004195</name>
</gene>
<evidence type="ECO:0000313" key="3">
    <source>
        <dbReference type="EMBL" id="MBB4046361.1"/>
    </source>
</evidence>
<dbReference type="Gene3D" id="2.120.10.10">
    <property type="match status" value="1"/>
</dbReference>
<sequence>MKRLWKTTTLLATICCALVACGDSDIGNEGDKDKDKDDNGKGEVPEPPKPIIVSITPIEQLNQGIPVINSHADVTSRSSLMMNYRMYATPSTEVKATYPRYPRVKQMKNGRYILFYHNGSANSNIGSGCDYATSNDMKQWAHKAQLFTKYAITDSKGNKNERRYANCDGLVLSNGDVLAVASYRANNGYRELPEDAGIELKRSTDNGDTWSEPIEIYQGVNWEPYLLELPSGELHCYFTDSSRTGLEGRGTDTGTAMVVSTDGGKTWKPDFGSSPYYVMRMRWEKDGIVGYNHQMPSVIRLNDNKGLAAALETNYLGKYYVSFCYSDKDKWAYMTADEEGPSDSNNLAFSGMAPYLGQFPSGETVLSYNASNQYCLKIGDVNARNFGTAYQPFSGGYWGSLQIINPHLMVGTIPKASTGPIQIAQFVLNHRIEAVNRSVKVNGDNTEWANTDHALFVGSKGQAQGTLRCSADKDSVYFLIEVLDSYVQRNDNASIYISPVTEKNELTNQACRIKVSSRGLSSSEVYGGGWNAANLGVSVATAICDASNTKPIDRYGYVAEIAIPRAKLKIEQGKLLVNFSLFDSQQGEEAICETSSTSTVRWIPITGL</sequence>
<dbReference type="CDD" id="cd15482">
    <property type="entry name" value="Sialidase_non-viral"/>
    <property type="match status" value="1"/>
</dbReference>
<keyword evidence="2" id="KW-0732">Signal</keyword>
<feature type="region of interest" description="Disordered" evidence="1">
    <location>
        <begin position="27"/>
        <end position="49"/>
    </location>
</feature>
<dbReference type="PANTHER" id="PTHR38792:SF3">
    <property type="entry name" value="BNR_ASP-BOX REPEAT DOMAIN PROTEIN (AFU_ORTHOLOGUE AFUA_7G06430)-RELATED"/>
    <property type="match status" value="1"/>
</dbReference>